<accession>A0A9W6TU65</accession>
<dbReference type="EMBL" id="BSXT01000202">
    <property type="protein sequence ID" value="GMF20627.1"/>
    <property type="molecule type" value="Genomic_DNA"/>
</dbReference>
<evidence type="ECO:0000313" key="2">
    <source>
        <dbReference type="EMBL" id="GMF20627.1"/>
    </source>
</evidence>
<organism evidence="2 3">
    <name type="scientific">Phytophthora fragariaefolia</name>
    <dbReference type="NCBI Taxonomy" id="1490495"/>
    <lineage>
        <taxon>Eukaryota</taxon>
        <taxon>Sar</taxon>
        <taxon>Stramenopiles</taxon>
        <taxon>Oomycota</taxon>
        <taxon>Peronosporomycetes</taxon>
        <taxon>Peronosporales</taxon>
        <taxon>Peronosporaceae</taxon>
        <taxon>Phytophthora</taxon>
    </lineage>
</organism>
<feature type="region of interest" description="Disordered" evidence="1">
    <location>
        <begin position="1"/>
        <end position="36"/>
    </location>
</feature>
<feature type="compositionally biased region" description="Polar residues" evidence="1">
    <location>
        <begin position="19"/>
        <end position="36"/>
    </location>
</feature>
<dbReference type="GO" id="GO:0006508">
    <property type="term" value="P:proteolysis"/>
    <property type="evidence" value="ECO:0007669"/>
    <property type="project" value="InterPro"/>
</dbReference>
<dbReference type="PROSITE" id="PS00141">
    <property type="entry name" value="ASP_PROTEASE"/>
    <property type="match status" value="1"/>
</dbReference>
<protein>
    <submittedName>
        <fullName evidence="2">Unnamed protein product</fullName>
    </submittedName>
</protein>
<dbReference type="Proteomes" id="UP001165121">
    <property type="component" value="Unassembled WGS sequence"/>
</dbReference>
<feature type="compositionally biased region" description="Basic residues" evidence="1">
    <location>
        <begin position="1"/>
        <end position="15"/>
    </location>
</feature>
<keyword evidence="3" id="KW-1185">Reference proteome</keyword>
<comment type="caution">
    <text evidence="2">The sequence shown here is derived from an EMBL/GenBank/DDBJ whole genome shotgun (WGS) entry which is preliminary data.</text>
</comment>
<dbReference type="InterPro" id="IPR001969">
    <property type="entry name" value="Aspartic_peptidase_AS"/>
</dbReference>
<gene>
    <name evidence="2" type="ORF">Pfra01_000251900</name>
</gene>
<name>A0A9W6TU65_9STRA</name>
<proteinExistence type="predicted"/>
<evidence type="ECO:0000256" key="1">
    <source>
        <dbReference type="SAM" id="MobiDB-lite"/>
    </source>
</evidence>
<sequence length="319" mass="34907">MKLRAHAAQKHHKHSSASEGSKAQNVSDDSWSEESNCRTSRSDASIQFETLNAVSDTGSSVTHADGSGASSSHASCHQTSLVRAVPSALKHTQFDSWEPFHEYLVKYMAQSYQINACVRLVHGGIEDPVFAVFVTRTTLEHNQAVGRVNYEQHASVRTSLTLQTDLQVSSSTKTLVANLVSEHACNLSFEQYDFVVSVRAKYLHYESSPGFVFVQNKGAEDDESFDGPNVKRNQTLQHKYITPAPQNDSVTELSVLSDIHDDADPSHNSVVSVDTLPIPSVIDPVYMPSLSNDGLTLTCTDVMVDQPTEVDNQPAEVGD</sequence>
<dbReference type="GO" id="GO:0004190">
    <property type="term" value="F:aspartic-type endopeptidase activity"/>
    <property type="evidence" value="ECO:0007669"/>
    <property type="project" value="InterPro"/>
</dbReference>
<evidence type="ECO:0000313" key="3">
    <source>
        <dbReference type="Proteomes" id="UP001165121"/>
    </source>
</evidence>
<dbReference type="AlphaFoldDB" id="A0A9W6TU65"/>
<reference evidence="2" key="1">
    <citation type="submission" date="2023-04" db="EMBL/GenBank/DDBJ databases">
        <title>Phytophthora fragariaefolia NBRC 109709.</title>
        <authorList>
            <person name="Ichikawa N."/>
            <person name="Sato H."/>
            <person name="Tonouchi N."/>
        </authorList>
    </citation>
    <scope>NUCLEOTIDE SEQUENCE</scope>
    <source>
        <strain evidence="2">NBRC 109709</strain>
    </source>
</reference>